<dbReference type="EMBL" id="HAEH01018663">
    <property type="protein sequence ID" value="SBS08041.1"/>
    <property type="molecule type" value="Transcribed_RNA"/>
</dbReference>
<proteinExistence type="predicted"/>
<organism evidence="1">
    <name type="scientific">Nothobranchius rachovii</name>
    <name type="common">bluefin notho</name>
    <dbReference type="NCBI Taxonomy" id="451742"/>
    <lineage>
        <taxon>Eukaryota</taxon>
        <taxon>Metazoa</taxon>
        <taxon>Chordata</taxon>
        <taxon>Craniata</taxon>
        <taxon>Vertebrata</taxon>
        <taxon>Euteleostomi</taxon>
        <taxon>Actinopterygii</taxon>
        <taxon>Neopterygii</taxon>
        <taxon>Teleostei</taxon>
        <taxon>Neoteleostei</taxon>
        <taxon>Acanthomorphata</taxon>
        <taxon>Ovalentaria</taxon>
        <taxon>Atherinomorphae</taxon>
        <taxon>Cyprinodontiformes</taxon>
        <taxon>Nothobranchiidae</taxon>
        <taxon>Nothobranchius</taxon>
    </lineage>
</organism>
<reference evidence="1" key="2">
    <citation type="submission" date="2016-06" db="EMBL/GenBank/DDBJ databases">
        <title>The genome of a short-lived fish provides insights into sex chromosome evolution and the genetic control of aging.</title>
        <authorList>
            <person name="Reichwald K."/>
            <person name="Felder M."/>
            <person name="Petzold A."/>
            <person name="Koch P."/>
            <person name="Groth M."/>
            <person name="Platzer M."/>
        </authorList>
    </citation>
    <scope>NUCLEOTIDE SEQUENCE</scope>
    <source>
        <tissue evidence="1">Brain</tissue>
    </source>
</reference>
<dbReference type="AlphaFoldDB" id="A0A1A8RPT7"/>
<name>A0A1A8RPT7_9TELE</name>
<gene>
    <name evidence="1" type="primary">ZGC:113227</name>
</gene>
<accession>A0A1A8RPT7</accession>
<sequence>MVLRLWLVLGARLRARQAERRRLRQLRRDERRMKRDGRRMKSAKRRRVMQKAMLKQYNTLLRLRQRRRRILVIAKILSLTCVFNTLQVNKIRSMSVDGYFGRPQPQTRDLVTQPIV</sequence>
<reference evidence="1" key="1">
    <citation type="submission" date="2016-05" db="EMBL/GenBank/DDBJ databases">
        <authorList>
            <person name="Lavstsen T."/>
            <person name="Jespersen J.S."/>
        </authorList>
    </citation>
    <scope>NUCLEOTIDE SEQUENCE</scope>
    <source>
        <tissue evidence="1">Brain</tissue>
    </source>
</reference>
<evidence type="ECO:0000313" key="1">
    <source>
        <dbReference type="EMBL" id="SBS08041.1"/>
    </source>
</evidence>
<protein>
    <submittedName>
        <fullName evidence="1">Zgc:113227</fullName>
    </submittedName>
</protein>